<accession>A0A5J5KZ61</accession>
<gene>
    <name evidence="1" type="ORF">FCK90_05885</name>
</gene>
<keyword evidence="2" id="KW-1185">Reference proteome</keyword>
<dbReference type="OrthoDB" id="4881428at2"/>
<evidence type="ECO:0000313" key="1">
    <source>
        <dbReference type="EMBL" id="KAA9394698.1"/>
    </source>
</evidence>
<dbReference type="PANTHER" id="PTHR46388:SF2">
    <property type="entry name" value="NHL REPEAT-CONTAINING PROTEIN 2"/>
    <property type="match status" value="1"/>
</dbReference>
<dbReference type="Gene3D" id="2.120.10.30">
    <property type="entry name" value="TolB, C-terminal domain"/>
    <property type="match status" value="1"/>
</dbReference>
<dbReference type="EMBL" id="SZWF01000005">
    <property type="protein sequence ID" value="KAA9394698.1"/>
    <property type="molecule type" value="Genomic_DNA"/>
</dbReference>
<name>A0A5J5KZ61_9MICC</name>
<dbReference type="PANTHER" id="PTHR46388">
    <property type="entry name" value="NHL REPEAT-CONTAINING PROTEIN 2"/>
    <property type="match status" value="1"/>
</dbReference>
<reference evidence="1 2" key="1">
    <citation type="submission" date="2019-05" db="EMBL/GenBank/DDBJ databases">
        <title>Kocuria coralli sp. nov., a novel actinobacterium isolated from coral reef seawater.</title>
        <authorList>
            <person name="Li J."/>
        </authorList>
    </citation>
    <scope>NUCLEOTIDE SEQUENCE [LARGE SCALE GENOMIC DNA]</scope>
    <source>
        <strain evidence="1 2">SCSIO 13007</strain>
    </source>
</reference>
<dbReference type="InterPro" id="IPR011042">
    <property type="entry name" value="6-blade_b-propeller_TolB-like"/>
</dbReference>
<comment type="caution">
    <text evidence="1">The sequence shown here is derived from an EMBL/GenBank/DDBJ whole genome shotgun (WGS) entry which is preliminary data.</text>
</comment>
<protein>
    <submittedName>
        <fullName evidence="1">Integrase</fullName>
    </submittedName>
</protein>
<evidence type="ECO:0000313" key="2">
    <source>
        <dbReference type="Proteomes" id="UP000325957"/>
    </source>
</evidence>
<proteinExistence type="predicted"/>
<dbReference type="SUPFAM" id="SSF63829">
    <property type="entry name" value="Calcium-dependent phosphotriesterase"/>
    <property type="match status" value="1"/>
</dbReference>
<sequence length="243" mass="26921">MELSIGLPEGLLLRLSHGELTLFENDWKTVRRQIDLSILDGARIADVTWSHKLWAAVVSVPERNQLFRWDAYTQALVEFAGTGESGRRDGKVSHAKFAATSGSIEDPDGRIWIVDRDSSSLRYLEFDMDKGDGDPQVVTLVGRHGAGWQDGPAEEAKLRTPESVNILYDGSIVIADTGNNAVRVLDRETQELRTVLGGPEIDEDEADFTENIVLDRPHTVDVADGELWVVDDNGRHHVEVAPV</sequence>
<dbReference type="Proteomes" id="UP000325957">
    <property type="component" value="Unassembled WGS sequence"/>
</dbReference>
<organism evidence="1 2">
    <name type="scientific">Kocuria coralli</name>
    <dbReference type="NCBI Taxonomy" id="1461025"/>
    <lineage>
        <taxon>Bacteria</taxon>
        <taxon>Bacillati</taxon>
        <taxon>Actinomycetota</taxon>
        <taxon>Actinomycetes</taxon>
        <taxon>Micrococcales</taxon>
        <taxon>Micrococcaceae</taxon>
        <taxon>Kocuria</taxon>
    </lineage>
</organism>
<dbReference type="RefSeq" id="WP_158033369.1">
    <property type="nucleotide sequence ID" value="NZ_ML708614.1"/>
</dbReference>
<dbReference type="AlphaFoldDB" id="A0A5J5KZ61"/>